<keyword evidence="3" id="KW-1185">Reference proteome</keyword>
<sequence>MTATLLKHEWLRTRSMLAAIAGVAVVLVVLGSVLAATRWPLISTIGAYAVIVTIAALVPAVQLALAADYWRSSYGRAGYFTQTLPVPGPTIFRAKLLWVWTATLGAIVGVLILGALAWPGTARGMGYPELNPFVAFADFWSGLLETVPIWQLIVGLILALALGVLIWPVQYYFAVSIGSEEPLNRLGAGGPVLMWLAVYVGAQLVTLVGLLVVPLGIGAVDGGALGIVSYAPLSELTSSNPQDVMPLGIIPALALVAAALLWRTVRSWRSKVSLV</sequence>
<dbReference type="EMBL" id="CP099489">
    <property type="protein sequence ID" value="USQ81088.1"/>
    <property type="molecule type" value="Genomic_DNA"/>
</dbReference>
<name>A0ABY4YWD2_9MICO</name>
<feature type="transmembrane region" description="Helical" evidence="1">
    <location>
        <begin position="97"/>
        <end position="118"/>
    </location>
</feature>
<feature type="transmembrane region" description="Helical" evidence="1">
    <location>
        <begin position="45"/>
        <end position="66"/>
    </location>
</feature>
<feature type="transmembrane region" description="Helical" evidence="1">
    <location>
        <begin position="244"/>
        <end position="262"/>
    </location>
</feature>
<evidence type="ECO:0000313" key="3">
    <source>
        <dbReference type="Proteomes" id="UP001056455"/>
    </source>
</evidence>
<keyword evidence="1" id="KW-0472">Membrane</keyword>
<protein>
    <submittedName>
        <fullName evidence="2">Uncharacterized protein</fullName>
    </submittedName>
</protein>
<feature type="transmembrane region" description="Helical" evidence="1">
    <location>
        <begin position="149"/>
        <end position="173"/>
    </location>
</feature>
<keyword evidence="1" id="KW-1133">Transmembrane helix</keyword>
<feature type="transmembrane region" description="Helical" evidence="1">
    <location>
        <begin position="193"/>
        <end position="217"/>
    </location>
</feature>
<reference evidence="2" key="1">
    <citation type="submission" date="2022-06" db="EMBL/GenBank/DDBJ databases">
        <title>Ornithinimicrobium HY1793.</title>
        <authorList>
            <person name="Huang Y."/>
        </authorList>
    </citation>
    <scope>NUCLEOTIDE SEQUENCE</scope>
    <source>
        <strain evidence="2">HY1793</strain>
    </source>
</reference>
<organism evidence="2 3">
    <name type="scientific">Ornithinimicrobium faecis</name>
    <dbReference type="NCBI Taxonomy" id="2934158"/>
    <lineage>
        <taxon>Bacteria</taxon>
        <taxon>Bacillati</taxon>
        <taxon>Actinomycetota</taxon>
        <taxon>Actinomycetes</taxon>
        <taxon>Micrococcales</taxon>
        <taxon>Ornithinimicrobiaceae</taxon>
        <taxon>Ornithinimicrobium</taxon>
    </lineage>
</organism>
<proteinExistence type="predicted"/>
<dbReference type="Proteomes" id="UP001056455">
    <property type="component" value="Chromosome"/>
</dbReference>
<evidence type="ECO:0000256" key="1">
    <source>
        <dbReference type="SAM" id="Phobius"/>
    </source>
</evidence>
<evidence type="ECO:0000313" key="2">
    <source>
        <dbReference type="EMBL" id="USQ81088.1"/>
    </source>
</evidence>
<accession>A0ABY4YWD2</accession>
<keyword evidence="1" id="KW-0812">Transmembrane</keyword>
<dbReference type="RefSeq" id="WP_252594472.1">
    <property type="nucleotide sequence ID" value="NZ_CP099489.1"/>
</dbReference>
<gene>
    <name evidence="2" type="ORF">NF556_05435</name>
</gene>